<gene>
    <name evidence="1" type="ORF">BT62DRAFT_1002433</name>
</gene>
<sequence length="92" mass="10448">MGFPYHGSCRGRVEFGKEQSSFRSLTRRQVFEVEYTTIPQLRLAATQASLMGTKVRQPAKHSSFSDVAAISSACRRPRRYFPGYALKMLLET</sequence>
<protein>
    <submittedName>
        <fullName evidence="1">Uncharacterized protein</fullName>
    </submittedName>
</protein>
<organism evidence="1 2">
    <name type="scientific">Guyanagaster necrorhizus</name>
    <dbReference type="NCBI Taxonomy" id="856835"/>
    <lineage>
        <taxon>Eukaryota</taxon>
        <taxon>Fungi</taxon>
        <taxon>Dikarya</taxon>
        <taxon>Basidiomycota</taxon>
        <taxon>Agaricomycotina</taxon>
        <taxon>Agaricomycetes</taxon>
        <taxon>Agaricomycetidae</taxon>
        <taxon>Agaricales</taxon>
        <taxon>Marasmiineae</taxon>
        <taxon>Physalacriaceae</taxon>
        <taxon>Guyanagaster</taxon>
    </lineage>
</organism>
<accession>A0A9P7W176</accession>
<dbReference type="RefSeq" id="XP_043043589.1">
    <property type="nucleotide sequence ID" value="XM_043176851.1"/>
</dbReference>
<comment type="caution">
    <text evidence="1">The sequence shown here is derived from an EMBL/GenBank/DDBJ whole genome shotgun (WGS) entry which is preliminary data.</text>
</comment>
<dbReference type="AlphaFoldDB" id="A0A9P7W176"/>
<dbReference type="GeneID" id="66099138"/>
<evidence type="ECO:0000313" key="1">
    <source>
        <dbReference type="EMBL" id="KAG7450089.1"/>
    </source>
</evidence>
<proteinExistence type="predicted"/>
<evidence type="ECO:0000313" key="2">
    <source>
        <dbReference type="Proteomes" id="UP000812287"/>
    </source>
</evidence>
<dbReference type="Proteomes" id="UP000812287">
    <property type="component" value="Unassembled WGS sequence"/>
</dbReference>
<keyword evidence="2" id="KW-1185">Reference proteome</keyword>
<dbReference type="EMBL" id="MU250527">
    <property type="protein sequence ID" value="KAG7450089.1"/>
    <property type="molecule type" value="Genomic_DNA"/>
</dbReference>
<reference evidence="1" key="1">
    <citation type="submission" date="2020-11" db="EMBL/GenBank/DDBJ databases">
        <title>Adaptations for nitrogen fixation in a non-lichenized fungal sporocarp promotes dispersal by wood-feeding termites.</title>
        <authorList>
            <consortium name="DOE Joint Genome Institute"/>
            <person name="Koch R.A."/>
            <person name="Yoon G."/>
            <person name="Arayal U."/>
            <person name="Lail K."/>
            <person name="Amirebrahimi M."/>
            <person name="Labutti K."/>
            <person name="Lipzen A."/>
            <person name="Riley R."/>
            <person name="Barry K."/>
            <person name="Henrissat B."/>
            <person name="Grigoriev I.V."/>
            <person name="Herr J.R."/>
            <person name="Aime M.C."/>
        </authorList>
    </citation>
    <scope>NUCLEOTIDE SEQUENCE</scope>
    <source>
        <strain evidence="1">MCA 3950</strain>
    </source>
</reference>
<name>A0A9P7W176_9AGAR</name>